<dbReference type="Pfam" id="PF19054">
    <property type="entry name" value="DUF5753"/>
    <property type="match status" value="1"/>
</dbReference>
<sequence>MSAADYGRGEPAPVQVSFGAADLVRARGNPDVAGKILGMYLRGLREQRGMQIREVKECIRASVSKISRLERGESPAKEADVFDLLHFYGVRDQQQLAAVQELLRHSRELPWWEQYSDVLPGWLRRLISMEGQADQLRMYETHSVPGLLQTPDYARALVCGGLRGAEGDEVERRVRLRMDRQRLLTGPVAPRVLALLDESVLQRTFGGPAVMRDQMRHLLDLSAQEGINLRVIRFDCGFAAPTSAFTYLTFAPGGLSEMVYLERAGGASYLSKPAEVESFRRTLEQLQEAAERRRPSMEMLREAEERFAALAASWPKPRPQP</sequence>
<comment type="caution">
    <text evidence="2">The sequence shown here is derived from an EMBL/GenBank/DDBJ whole genome shotgun (WGS) entry which is preliminary data.</text>
</comment>
<name>A0ABN2W547_9ACTN</name>
<evidence type="ECO:0000313" key="3">
    <source>
        <dbReference type="Proteomes" id="UP001500016"/>
    </source>
</evidence>
<evidence type="ECO:0000313" key="2">
    <source>
        <dbReference type="EMBL" id="GAA2083895.1"/>
    </source>
</evidence>
<keyword evidence="3" id="KW-1185">Reference proteome</keyword>
<dbReference type="InterPro" id="IPR010982">
    <property type="entry name" value="Lambda_DNA-bd_dom_sf"/>
</dbReference>
<dbReference type="InterPro" id="IPR001387">
    <property type="entry name" value="Cro/C1-type_HTH"/>
</dbReference>
<evidence type="ECO:0000259" key="1">
    <source>
        <dbReference type="SMART" id="SM00530"/>
    </source>
</evidence>
<dbReference type="SMART" id="SM00530">
    <property type="entry name" value="HTH_XRE"/>
    <property type="match status" value="1"/>
</dbReference>
<dbReference type="Proteomes" id="UP001500016">
    <property type="component" value="Unassembled WGS sequence"/>
</dbReference>
<dbReference type="RefSeq" id="WP_344530871.1">
    <property type="nucleotide sequence ID" value="NZ_BAAAPE010000011.1"/>
</dbReference>
<dbReference type="SUPFAM" id="SSF47413">
    <property type="entry name" value="lambda repressor-like DNA-binding domains"/>
    <property type="match status" value="1"/>
</dbReference>
<organism evidence="2 3">
    <name type="scientific">Streptomyces albiaxialis</name>
    <dbReference type="NCBI Taxonomy" id="329523"/>
    <lineage>
        <taxon>Bacteria</taxon>
        <taxon>Bacillati</taxon>
        <taxon>Actinomycetota</taxon>
        <taxon>Actinomycetes</taxon>
        <taxon>Kitasatosporales</taxon>
        <taxon>Streptomycetaceae</taxon>
        <taxon>Streptomyces</taxon>
    </lineage>
</organism>
<proteinExistence type="predicted"/>
<dbReference type="CDD" id="cd00093">
    <property type="entry name" value="HTH_XRE"/>
    <property type="match status" value="1"/>
</dbReference>
<accession>A0ABN2W547</accession>
<protein>
    <submittedName>
        <fullName evidence="2">Helix-turn-helix transcriptional regulator</fullName>
    </submittedName>
</protein>
<dbReference type="InterPro" id="IPR043917">
    <property type="entry name" value="DUF5753"/>
</dbReference>
<dbReference type="Gene3D" id="1.10.260.40">
    <property type="entry name" value="lambda repressor-like DNA-binding domains"/>
    <property type="match status" value="1"/>
</dbReference>
<dbReference type="EMBL" id="BAAAPE010000011">
    <property type="protein sequence ID" value="GAA2083895.1"/>
    <property type="molecule type" value="Genomic_DNA"/>
</dbReference>
<gene>
    <name evidence="2" type="ORF">GCM10009801_44660</name>
</gene>
<feature type="domain" description="HTH cro/C1-type" evidence="1">
    <location>
        <begin position="40"/>
        <end position="95"/>
    </location>
</feature>
<dbReference type="Pfam" id="PF13560">
    <property type="entry name" value="HTH_31"/>
    <property type="match status" value="1"/>
</dbReference>
<reference evidence="2 3" key="1">
    <citation type="journal article" date="2019" name="Int. J. Syst. Evol. Microbiol.">
        <title>The Global Catalogue of Microorganisms (GCM) 10K type strain sequencing project: providing services to taxonomists for standard genome sequencing and annotation.</title>
        <authorList>
            <consortium name="The Broad Institute Genomics Platform"/>
            <consortium name="The Broad Institute Genome Sequencing Center for Infectious Disease"/>
            <person name="Wu L."/>
            <person name="Ma J."/>
        </authorList>
    </citation>
    <scope>NUCLEOTIDE SEQUENCE [LARGE SCALE GENOMIC DNA]</scope>
    <source>
        <strain evidence="2 3">JCM 15478</strain>
    </source>
</reference>